<dbReference type="EMBL" id="NEVH01008208">
    <property type="protein sequence ID" value="PNF34631.1"/>
    <property type="molecule type" value="Genomic_DNA"/>
</dbReference>
<organism evidence="1 2">
    <name type="scientific">Cryptotermes secundus</name>
    <dbReference type="NCBI Taxonomy" id="105785"/>
    <lineage>
        <taxon>Eukaryota</taxon>
        <taxon>Metazoa</taxon>
        <taxon>Ecdysozoa</taxon>
        <taxon>Arthropoda</taxon>
        <taxon>Hexapoda</taxon>
        <taxon>Insecta</taxon>
        <taxon>Pterygota</taxon>
        <taxon>Neoptera</taxon>
        <taxon>Polyneoptera</taxon>
        <taxon>Dictyoptera</taxon>
        <taxon>Blattodea</taxon>
        <taxon>Blattoidea</taxon>
        <taxon>Termitoidae</taxon>
        <taxon>Kalotermitidae</taxon>
        <taxon>Cryptotermitinae</taxon>
        <taxon>Cryptotermes</taxon>
    </lineage>
</organism>
<dbReference type="InParanoid" id="A0A2J7R1B6"/>
<dbReference type="Gene3D" id="3.30.420.10">
    <property type="entry name" value="Ribonuclease H-like superfamily/Ribonuclease H"/>
    <property type="match status" value="1"/>
</dbReference>
<evidence type="ECO:0000313" key="2">
    <source>
        <dbReference type="Proteomes" id="UP000235965"/>
    </source>
</evidence>
<dbReference type="Proteomes" id="UP000235965">
    <property type="component" value="Unassembled WGS sequence"/>
</dbReference>
<sequence>MDTFTGAERARWVFGSKKRSLLHKYKRNFALSIARNLPVGLQFTPGTRILFRPYVLCAMPTPGRPRVSDAIVEQIRESSVRSPRKSTRRASRETGIPNVTVWRVLRKRLHLKAYKLSIVQHLTDADKVVRKEFCMQMFHRIQDNEKFLDSVIFSDESTLHVSGKVSTHNCRIWGSGNPRASLEHVRDSPKVNVFCALSKERVYGPFFFMETTITGIVYLNMLQEFLIPQLDEGDQEGRIHFQQDGAPPHYLGEVREYLNTRFPGRWIGRAAPIAWPPRSLDLTPMDVFLWGFVKDRVFVPPLPANVVELRTRIAASVAEVTSEMLRSVWQETD</sequence>
<evidence type="ECO:0000313" key="1">
    <source>
        <dbReference type="EMBL" id="PNF34631.1"/>
    </source>
</evidence>
<name>A0A2J7R1B6_9NEOP</name>
<evidence type="ECO:0008006" key="3">
    <source>
        <dbReference type="Google" id="ProtNLM"/>
    </source>
</evidence>
<dbReference type="OrthoDB" id="10024802at2759"/>
<dbReference type="AlphaFoldDB" id="A0A2J7R1B6"/>
<comment type="caution">
    <text evidence="1">The sequence shown here is derived from an EMBL/GenBank/DDBJ whole genome shotgun (WGS) entry which is preliminary data.</text>
</comment>
<gene>
    <name evidence="1" type="ORF">B7P43_G05876</name>
</gene>
<dbReference type="InterPro" id="IPR036397">
    <property type="entry name" value="RNaseH_sf"/>
</dbReference>
<dbReference type="STRING" id="105785.A0A2J7R1B6"/>
<reference evidence="1 2" key="1">
    <citation type="submission" date="2017-12" db="EMBL/GenBank/DDBJ databases">
        <title>Hemimetabolous genomes reveal molecular basis of termite eusociality.</title>
        <authorList>
            <person name="Harrison M.C."/>
            <person name="Jongepier E."/>
            <person name="Robertson H.M."/>
            <person name="Arning N."/>
            <person name="Bitard-Feildel T."/>
            <person name="Chao H."/>
            <person name="Childers C.P."/>
            <person name="Dinh H."/>
            <person name="Doddapaneni H."/>
            <person name="Dugan S."/>
            <person name="Gowin J."/>
            <person name="Greiner C."/>
            <person name="Han Y."/>
            <person name="Hu H."/>
            <person name="Hughes D.S.T."/>
            <person name="Huylmans A.-K."/>
            <person name="Kemena C."/>
            <person name="Kremer L.P.M."/>
            <person name="Lee S.L."/>
            <person name="Lopez-Ezquerra A."/>
            <person name="Mallet L."/>
            <person name="Monroy-Kuhn J.M."/>
            <person name="Moser A."/>
            <person name="Murali S.C."/>
            <person name="Muzny D.M."/>
            <person name="Otani S."/>
            <person name="Piulachs M.-D."/>
            <person name="Poelchau M."/>
            <person name="Qu J."/>
            <person name="Schaub F."/>
            <person name="Wada-Katsumata A."/>
            <person name="Worley K.C."/>
            <person name="Xie Q."/>
            <person name="Ylla G."/>
            <person name="Poulsen M."/>
            <person name="Gibbs R.A."/>
            <person name="Schal C."/>
            <person name="Richards S."/>
            <person name="Belles X."/>
            <person name="Korb J."/>
            <person name="Bornberg-Bauer E."/>
        </authorList>
    </citation>
    <scope>NUCLEOTIDE SEQUENCE [LARGE SCALE GENOMIC DNA]</scope>
    <source>
        <tissue evidence="1">Whole body</tissue>
    </source>
</reference>
<proteinExistence type="predicted"/>
<dbReference type="PANTHER" id="PTHR47326:SF1">
    <property type="entry name" value="HTH PSQ-TYPE DOMAIN-CONTAINING PROTEIN"/>
    <property type="match status" value="1"/>
</dbReference>
<dbReference type="PANTHER" id="PTHR47326">
    <property type="entry name" value="TRANSPOSABLE ELEMENT TC3 TRANSPOSASE-LIKE PROTEIN"/>
    <property type="match status" value="1"/>
</dbReference>
<accession>A0A2J7R1B6</accession>
<protein>
    <recommendedName>
        <fullName evidence="3">Tc1-like transposase DDE domain-containing protein</fullName>
    </recommendedName>
</protein>
<dbReference type="GO" id="GO:0003676">
    <property type="term" value="F:nucleic acid binding"/>
    <property type="evidence" value="ECO:0007669"/>
    <property type="project" value="InterPro"/>
</dbReference>
<keyword evidence="2" id="KW-1185">Reference proteome</keyword>